<accession>A0A2D0KAG5</accession>
<evidence type="ECO:0000256" key="1">
    <source>
        <dbReference type="SAM" id="Phobius"/>
    </source>
</evidence>
<name>A0A2D0KAG5_9GAMM</name>
<keyword evidence="1" id="KW-0472">Membrane</keyword>
<dbReference type="AlphaFoldDB" id="A0A2D0KAG5"/>
<sequence length="172" mass="19426">MFLSKLARFALTATSVAPVCITLAYLAFIQKKYTMLSVYIFVGVISVCLCVLILKYSILHSGRTKKNIKTATPANKEVTNYFLTYLFPLLSTSGTFLDWKIAAFFYISLLAYVSFSEGYSFNPLLSFFGYKFYEAEDDTGISFVLITKSELNTVNNSRLNVIRLTSHTYIVV</sequence>
<proteinExistence type="predicted"/>
<evidence type="ECO:0000313" key="2">
    <source>
        <dbReference type="EMBL" id="PHM60448.1"/>
    </source>
</evidence>
<evidence type="ECO:0000313" key="3">
    <source>
        <dbReference type="Proteomes" id="UP000222366"/>
    </source>
</evidence>
<dbReference type="RefSeq" id="WP_099126192.1">
    <property type="nucleotide sequence ID" value="NZ_CAWNRH010000154.1"/>
</dbReference>
<keyword evidence="1" id="KW-1133">Transmembrane helix</keyword>
<dbReference type="Proteomes" id="UP000222366">
    <property type="component" value="Unassembled WGS sequence"/>
</dbReference>
<protein>
    <submittedName>
        <fullName evidence="2">Membrane protein</fullName>
    </submittedName>
</protein>
<keyword evidence="1" id="KW-0812">Transmembrane</keyword>
<reference evidence="2 3" key="1">
    <citation type="journal article" date="2017" name="Nat. Microbiol.">
        <title>Natural product diversity associated with the nematode symbionts Photorhabdus and Xenorhabdus.</title>
        <authorList>
            <person name="Tobias N.J."/>
            <person name="Wolff H."/>
            <person name="Djahanschiri B."/>
            <person name="Grundmann F."/>
            <person name="Kronenwerth M."/>
            <person name="Shi Y.M."/>
            <person name="Simonyi S."/>
            <person name="Grun P."/>
            <person name="Shapiro-Ilan D."/>
            <person name="Pidot S.J."/>
            <person name="Stinear T.P."/>
            <person name="Ebersberger I."/>
            <person name="Bode H.B."/>
        </authorList>
    </citation>
    <scope>NUCLEOTIDE SEQUENCE [LARGE SCALE GENOMIC DNA]</scope>
    <source>
        <strain evidence="2 3">DSM 17904</strain>
    </source>
</reference>
<gene>
    <name evidence="2" type="ORF">Xsto_04002</name>
</gene>
<feature type="transmembrane region" description="Helical" evidence="1">
    <location>
        <begin position="36"/>
        <end position="58"/>
    </location>
</feature>
<keyword evidence="3" id="KW-1185">Reference proteome</keyword>
<feature type="transmembrane region" description="Helical" evidence="1">
    <location>
        <begin position="103"/>
        <end position="121"/>
    </location>
</feature>
<dbReference type="EMBL" id="NJAJ01000075">
    <property type="protein sequence ID" value="PHM60448.1"/>
    <property type="molecule type" value="Genomic_DNA"/>
</dbReference>
<feature type="transmembrane region" description="Helical" evidence="1">
    <location>
        <begin position="78"/>
        <end position="97"/>
    </location>
</feature>
<organism evidence="2 3">
    <name type="scientific">Xenorhabdus stockiae</name>
    <dbReference type="NCBI Taxonomy" id="351614"/>
    <lineage>
        <taxon>Bacteria</taxon>
        <taxon>Pseudomonadati</taxon>
        <taxon>Pseudomonadota</taxon>
        <taxon>Gammaproteobacteria</taxon>
        <taxon>Enterobacterales</taxon>
        <taxon>Morganellaceae</taxon>
        <taxon>Xenorhabdus</taxon>
    </lineage>
</organism>
<comment type="caution">
    <text evidence="2">The sequence shown here is derived from an EMBL/GenBank/DDBJ whole genome shotgun (WGS) entry which is preliminary data.</text>
</comment>